<keyword evidence="2" id="KW-1133">Transmembrane helix</keyword>
<dbReference type="RefSeq" id="WP_031051858.1">
    <property type="nucleotide sequence ID" value="NZ_JBHSPX010000001.1"/>
</dbReference>
<evidence type="ECO:0000256" key="2">
    <source>
        <dbReference type="SAM" id="Phobius"/>
    </source>
</evidence>
<keyword evidence="4" id="KW-1185">Reference proteome</keyword>
<organism evidence="3 4">
    <name type="scientific">Streptomyces ochraceiscleroticus</name>
    <dbReference type="NCBI Taxonomy" id="47761"/>
    <lineage>
        <taxon>Bacteria</taxon>
        <taxon>Bacillati</taxon>
        <taxon>Actinomycetota</taxon>
        <taxon>Actinomycetes</taxon>
        <taxon>Kitasatosporales</taxon>
        <taxon>Streptomycetaceae</taxon>
        <taxon>Streptomyces</taxon>
    </lineage>
</organism>
<evidence type="ECO:0000313" key="3">
    <source>
        <dbReference type="EMBL" id="MFC6061189.1"/>
    </source>
</evidence>
<evidence type="ECO:0000256" key="1">
    <source>
        <dbReference type="SAM" id="MobiDB-lite"/>
    </source>
</evidence>
<keyword evidence="2" id="KW-0812">Transmembrane</keyword>
<keyword evidence="2" id="KW-0472">Membrane</keyword>
<reference evidence="4" key="1">
    <citation type="journal article" date="2019" name="Int. J. Syst. Evol. Microbiol.">
        <title>The Global Catalogue of Microorganisms (GCM) 10K type strain sequencing project: providing services to taxonomists for standard genome sequencing and annotation.</title>
        <authorList>
            <consortium name="The Broad Institute Genomics Platform"/>
            <consortium name="The Broad Institute Genome Sequencing Center for Infectious Disease"/>
            <person name="Wu L."/>
            <person name="Ma J."/>
        </authorList>
    </citation>
    <scope>NUCLEOTIDE SEQUENCE [LARGE SCALE GENOMIC DNA]</scope>
    <source>
        <strain evidence="4">CGMCC 1.15180</strain>
    </source>
</reference>
<feature type="transmembrane region" description="Helical" evidence="2">
    <location>
        <begin position="53"/>
        <end position="70"/>
    </location>
</feature>
<feature type="compositionally biased region" description="Basic and acidic residues" evidence="1">
    <location>
        <begin position="1"/>
        <end position="10"/>
    </location>
</feature>
<accession>A0ABW1MBN6</accession>
<feature type="region of interest" description="Disordered" evidence="1">
    <location>
        <begin position="1"/>
        <end position="27"/>
    </location>
</feature>
<protein>
    <submittedName>
        <fullName evidence="3">Uncharacterized protein</fullName>
    </submittedName>
</protein>
<proteinExistence type="predicted"/>
<comment type="caution">
    <text evidence="3">The sequence shown here is derived from an EMBL/GenBank/DDBJ whole genome shotgun (WGS) entry which is preliminary data.</text>
</comment>
<name>A0ABW1MBN6_9ACTN</name>
<dbReference type="EMBL" id="JBHSPX010000001">
    <property type="protein sequence ID" value="MFC6061189.1"/>
    <property type="molecule type" value="Genomic_DNA"/>
</dbReference>
<gene>
    <name evidence="3" type="ORF">ACFP4F_01310</name>
</gene>
<dbReference type="Proteomes" id="UP001596139">
    <property type="component" value="Unassembled WGS sequence"/>
</dbReference>
<evidence type="ECO:0000313" key="4">
    <source>
        <dbReference type="Proteomes" id="UP001596139"/>
    </source>
</evidence>
<sequence length="401" mass="43069">MTADMSKETESGASDNGAPARSGVLGTGPFVPRTPWWHRWHWRRLTRGRLRPALAAGLAGVLLGGTAVAWQTDAGPFADGRRACWSALDSADVAALFRGSEDIDSVDTPLDGDPIGSEGPSGQCVLQSADGSRVTAQVHELDPRFGGAGDQWADQFLSARLTPLGGGLLGMASDTRAWLAVPDGCTGRPMTGDGPLVIDVATGWTMYDDVVDGTERDRLARTVVKLVNHYMAGKGCDGTLADPVPRLPRPARFSDEKPGAFCGIEGLRTSGEEWAATYRPMVTGGPGPVRTCDRHVSFDHPALRLMTVEDPRLSVLYRRQSMQEGRRIEAAAPEDGRGFYRPGFALFQAACQTGEVTFLIRADDASHAHIVRTLFPRYVSKEAARLGCGPLHLTLPPDPDR</sequence>